<dbReference type="Proteomes" id="UP001362999">
    <property type="component" value="Unassembled WGS sequence"/>
</dbReference>
<keyword evidence="2" id="KW-1185">Reference proteome</keyword>
<dbReference type="EMBL" id="JAWWNJ010000036">
    <property type="protein sequence ID" value="KAK7023313.1"/>
    <property type="molecule type" value="Genomic_DNA"/>
</dbReference>
<evidence type="ECO:0000313" key="2">
    <source>
        <dbReference type="Proteomes" id="UP001362999"/>
    </source>
</evidence>
<dbReference type="AlphaFoldDB" id="A0AAW0BBB2"/>
<name>A0AAW0BBB2_9AGAR</name>
<comment type="caution">
    <text evidence="1">The sequence shown here is derived from an EMBL/GenBank/DDBJ whole genome shotgun (WGS) entry which is preliminary data.</text>
</comment>
<evidence type="ECO:0000313" key="1">
    <source>
        <dbReference type="EMBL" id="KAK7023313.1"/>
    </source>
</evidence>
<protein>
    <submittedName>
        <fullName evidence="1">Uncharacterized protein</fullName>
    </submittedName>
</protein>
<proteinExistence type="predicted"/>
<reference evidence="1 2" key="1">
    <citation type="journal article" date="2024" name="J Genomics">
        <title>Draft genome sequencing and assembly of Favolaschia claudopus CIRM-BRFM 2984 isolated from oak limbs.</title>
        <authorList>
            <person name="Navarro D."/>
            <person name="Drula E."/>
            <person name="Chaduli D."/>
            <person name="Cazenave R."/>
            <person name="Ahrendt S."/>
            <person name="Wang J."/>
            <person name="Lipzen A."/>
            <person name="Daum C."/>
            <person name="Barry K."/>
            <person name="Grigoriev I.V."/>
            <person name="Favel A."/>
            <person name="Rosso M.N."/>
            <person name="Martin F."/>
        </authorList>
    </citation>
    <scope>NUCLEOTIDE SEQUENCE [LARGE SCALE GENOMIC DNA]</scope>
    <source>
        <strain evidence="1 2">CIRM-BRFM 2984</strain>
    </source>
</reference>
<accession>A0AAW0BBB2</accession>
<sequence length="284" mass="32538">MHSAPALPPELERPIFELCALSKPKVIPTLMLVAYRVKDWVEPILYRIFTMNAHRSNFIARHLPEFTLDSLSVSLQQKSHTWFRTTVRHFAYIEDNLFRDPIEQTLIAICLDIEDLFLSSGTSGSGRSRRGFGLPSSGHYDPDFDNDLTPDPDSITALTARTLSVLPHLTHLSLNGFFFTREVNEILQISTLLVIIFNFAYTYYPAWDRPLLTDKVLSDARVVVISPGEGDYFDLRRWCLGALSGLKGRDYWRDAEEFIEKRRAWEIEAGKHVCSTSSDSMNEY</sequence>
<organism evidence="1 2">
    <name type="scientific">Favolaschia claudopus</name>
    <dbReference type="NCBI Taxonomy" id="2862362"/>
    <lineage>
        <taxon>Eukaryota</taxon>
        <taxon>Fungi</taxon>
        <taxon>Dikarya</taxon>
        <taxon>Basidiomycota</taxon>
        <taxon>Agaricomycotina</taxon>
        <taxon>Agaricomycetes</taxon>
        <taxon>Agaricomycetidae</taxon>
        <taxon>Agaricales</taxon>
        <taxon>Marasmiineae</taxon>
        <taxon>Mycenaceae</taxon>
        <taxon>Favolaschia</taxon>
    </lineage>
</organism>
<gene>
    <name evidence="1" type="ORF">R3P38DRAFT_3270880</name>
</gene>